<keyword evidence="3" id="KW-1185">Reference proteome</keyword>
<protein>
    <submittedName>
        <fullName evidence="2">Heterokaryon incompatibility protein-domain-containing protein</fullName>
    </submittedName>
</protein>
<name>A0AAJ0H721_9PEZI</name>
<evidence type="ECO:0000313" key="2">
    <source>
        <dbReference type="EMBL" id="KAK3341840.1"/>
    </source>
</evidence>
<dbReference type="Proteomes" id="UP001275084">
    <property type="component" value="Unassembled WGS sequence"/>
</dbReference>
<dbReference type="EMBL" id="JAUIQD010000008">
    <property type="protein sequence ID" value="KAK3341840.1"/>
    <property type="molecule type" value="Genomic_DNA"/>
</dbReference>
<dbReference type="Pfam" id="PF06985">
    <property type="entry name" value="HET"/>
    <property type="match status" value="1"/>
</dbReference>
<evidence type="ECO:0000259" key="1">
    <source>
        <dbReference type="Pfam" id="PF06985"/>
    </source>
</evidence>
<organism evidence="2 3">
    <name type="scientific">Lasiosphaeria hispida</name>
    <dbReference type="NCBI Taxonomy" id="260671"/>
    <lineage>
        <taxon>Eukaryota</taxon>
        <taxon>Fungi</taxon>
        <taxon>Dikarya</taxon>
        <taxon>Ascomycota</taxon>
        <taxon>Pezizomycotina</taxon>
        <taxon>Sordariomycetes</taxon>
        <taxon>Sordariomycetidae</taxon>
        <taxon>Sordariales</taxon>
        <taxon>Lasiosphaeriaceae</taxon>
        <taxon>Lasiosphaeria</taxon>
    </lineage>
</organism>
<reference evidence="2" key="2">
    <citation type="submission" date="2023-06" db="EMBL/GenBank/DDBJ databases">
        <authorList>
            <consortium name="Lawrence Berkeley National Laboratory"/>
            <person name="Haridas S."/>
            <person name="Hensen N."/>
            <person name="Bonometti L."/>
            <person name="Westerberg I."/>
            <person name="Brannstrom I.O."/>
            <person name="Guillou S."/>
            <person name="Cros-Aarteil S."/>
            <person name="Calhoun S."/>
            <person name="Kuo A."/>
            <person name="Mondo S."/>
            <person name="Pangilinan J."/>
            <person name="Riley R."/>
            <person name="Labutti K."/>
            <person name="Andreopoulos B."/>
            <person name="Lipzen A."/>
            <person name="Chen C."/>
            <person name="Yanf M."/>
            <person name="Daum C."/>
            <person name="Ng V."/>
            <person name="Clum A."/>
            <person name="Steindorff A."/>
            <person name="Ohm R."/>
            <person name="Martin F."/>
            <person name="Silar P."/>
            <person name="Natvig D."/>
            <person name="Lalanne C."/>
            <person name="Gautier V."/>
            <person name="Ament-Velasquez S.L."/>
            <person name="Kruys A."/>
            <person name="Hutchinson M.I."/>
            <person name="Powell A.J."/>
            <person name="Barry K."/>
            <person name="Miller A.N."/>
            <person name="Grigoriev I.V."/>
            <person name="Debuchy R."/>
            <person name="Gladieux P."/>
            <person name="Thoren M.H."/>
            <person name="Johannesson H."/>
        </authorList>
    </citation>
    <scope>NUCLEOTIDE SEQUENCE</scope>
    <source>
        <strain evidence="2">CBS 955.72</strain>
    </source>
</reference>
<comment type="caution">
    <text evidence="2">The sequence shown here is derived from an EMBL/GenBank/DDBJ whole genome shotgun (WGS) entry which is preliminary data.</text>
</comment>
<sequence length="671" mass="75488">MLSVRKPELVRHKFAAREILISESSATVLAKFDSAGYDPSELGFLDKIYRNSATCSFCRLIYHASHSQDGPGIGHDGLDSEGQRIRCNIEWHLDSRTADSTSSNLATRRLRVYSDDNKFPEFYVVPISRPPAAEELSSLELGQIQIHELVDTENMRLVDVTSPDESGARAEYAALSYVWGGPRQLRLLQHSKAAFYERIPDVDLPGTVANAMSVVRDLGMRYIWVDALCIVQDDKVDWEVQAAAMDKIYLQASMTICVAYGGDSHAGIPGVEQTPGRRKQHTESYRDVTLTTMKPVASLVSASLWDSRAWTFQECLMSTRCAIFTSEGMIWQCPTATWREDIESPIRKNTWTLDSVASPLQALRGNPLRSYSSCVLAYSGRKLTFLKDKLVAFNGLGEVLGRGLGSRLQAGLPTRYFDWALLWEPEASGERIQVDVAFPSWAWCGWDHQLTDHTWIVWYIGGQDGWKLVWDPEEAVALPLAVSLRRWDGYSPGQHDPYGRSEDAAGCRYKGRISESAVDAGDFLSHPVREGALLFQTFTAFFSLSRKNMSKFTMKSNIASDLNRFGIVDRSGNWYGTVILDHSWFNSVGGAFELAAISDAKEFSLEELDTWTYIPEERQQAEWYCFYALMLKWTTDDHGPAAERVGLAKIFQSSFFHSSFGECSWKSIVLR</sequence>
<dbReference type="AlphaFoldDB" id="A0AAJ0H721"/>
<dbReference type="InterPro" id="IPR010730">
    <property type="entry name" value="HET"/>
</dbReference>
<dbReference type="PANTHER" id="PTHR33112:SF12">
    <property type="entry name" value="HETEROKARYON INCOMPATIBILITY DOMAIN-CONTAINING PROTEIN"/>
    <property type="match status" value="1"/>
</dbReference>
<dbReference type="PANTHER" id="PTHR33112">
    <property type="entry name" value="DOMAIN PROTEIN, PUTATIVE-RELATED"/>
    <property type="match status" value="1"/>
</dbReference>
<gene>
    <name evidence="2" type="ORF">B0T25DRAFT_626350</name>
</gene>
<reference evidence="2" key="1">
    <citation type="journal article" date="2023" name="Mol. Phylogenet. Evol.">
        <title>Genome-scale phylogeny and comparative genomics of the fungal order Sordariales.</title>
        <authorList>
            <person name="Hensen N."/>
            <person name="Bonometti L."/>
            <person name="Westerberg I."/>
            <person name="Brannstrom I.O."/>
            <person name="Guillou S."/>
            <person name="Cros-Aarteil S."/>
            <person name="Calhoun S."/>
            <person name="Haridas S."/>
            <person name="Kuo A."/>
            <person name="Mondo S."/>
            <person name="Pangilinan J."/>
            <person name="Riley R."/>
            <person name="LaButti K."/>
            <person name="Andreopoulos B."/>
            <person name="Lipzen A."/>
            <person name="Chen C."/>
            <person name="Yan M."/>
            <person name="Daum C."/>
            <person name="Ng V."/>
            <person name="Clum A."/>
            <person name="Steindorff A."/>
            <person name="Ohm R.A."/>
            <person name="Martin F."/>
            <person name="Silar P."/>
            <person name="Natvig D.O."/>
            <person name="Lalanne C."/>
            <person name="Gautier V."/>
            <person name="Ament-Velasquez S.L."/>
            <person name="Kruys A."/>
            <person name="Hutchinson M.I."/>
            <person name="Powell A.J."/>
            <person name="Barry K."/>
            <person name="Miller A.N."/>
            <person name="Grigoriev I.V."/>
            <person name="Debuchy R."/>
            <person name="Gladieux P."/>
            <person name="Hiltunen Thoren M."/>
            <person name="Johannesson H."/>
        </authorList>
    </citation>
    <scope>NUCLEOTIDE SEQUENCE</scope>
    <source>
        <strain evidence="2">CBS 955.72</strain>
    </source>
</reference>
<feature type="domain" description="Heterokaryon incompatibility" evidence="1">
    <location>
        <begin position="172"/>
        <end position="314"/>
    </location>
</feature>
<proteinExistence type="predicted"/>
<accession>A0AAJ0H721</accession>
<evidence type="ECO:0000313" key="3">
    <source>
        <dbReference type="Proteomes" id="UP001275084"/>
    </source>
</evidence>